<dbReference type="GO" id="GO:0003824">
    <property type="term" value="F:catalytic activity"/>
    <property type="evidence" value="ECO:0007669"/>
    <property type="project" value="UniProtKB-ARBA"/>
</dbReference>
<dbReference type="FunCoup" id="K3X666">
    <property type="interactions" value="105"/>
</dbReference>
<protein>
    <recommendedName>
        <fullName evidence="2">DNA/pantothenate metabolism flavoprotein C-terminal domain-containing protein</fullName>
    </recommendedName>
</protein>
<keyword evidence="4" id="KW-1185">Reference proteome</keyword>
<dbReference type="STRING" id="431595.K3X666"/>
<reference evidence="3" key="3">
    <citation type="submission" date="2015-02" db="UniProtKB">
        <authorList>
            <consortium name="EnsemblProtists"/>
        </authorList>
    </citation>
    <scope>IDENTIFICATION</scope>
    <source>
        <strain evidence="3">DAOM BR144</strain>
    </source>
</reference>
<evidence type="ECO:0000313" key="4">
    <source>
        <dbReference type="Proteomes" id="UP000019132"/>
    </source>
</evidence>
<name>K3X666_GLOUD</name>
<evidence type="ECO:0000256" key="1">
    <source>
        <dbReference type="ARBA" id="ARBA00005703"/>
    </source>
</evidence>
<dbReference type="GO" id="GO:0015937">
    <property type="term" value="P:coenzyme A biosynthetic process"/>
    <property type="evidence" value="ECO:0007669"/>
    <property type="project" value="UniProtKB-ARBA"/>
</dbReference>
<dbReference type="OMA" id="LERYQHH"/>
<proteinExistence type="inferred from homology"/>
<comment type="similarity">
    <text evidence="1">Belongs to the PPC synthetase family.</text>
</comment>
<accession>K3X666</accession>
<dbReference type="InterPro" id="IPR007085">
    <property type="entry name" value="DNA/pantothenate-metab_flavo_C"/>
</dbReference>
<dbReference type="PANTHER" id="PTHR12290">
    <property type="entry name" value="CORNICHON-RELATED"/>
    <property type="match status" value="1"/>
</dbReference>
<dbReference type="eggNOG" id="KOG2728">
    <property type="taxonomic scope" value="Eukaryota"/>
</dbReference>
<dbReference type="EMBL" id="GL376588">
    <property type="status" value="NOT_ANNOTATED_CDS"/>
    <property type="molecule type" value="Genomic_DNA"/>
</dbReference>
<organism evidence="3 4">
    <name type="scientific">Globisporangium ultimum (strain ATCC 200006 / CBS 805.95 / DAOM BR144)</name>
    <name type="common">Pythium ultimum</name>
    <dbReference type="NCBI Taxonomy" id="431595"/>
    <lineage>
        <taxon>Eukaryota</taxon>
        <taxon>Sar</taxon>
        <taxon>Stramenopiles</taxon>
        <taxon>Oomycota</taxon>
        <taxon>Peronosporomycetes</taxon>
        <taxon>Pythiales</taxon>
        <taxon>Pythiaceae</taxon>
        <taxon>Globisporangium</taxon>
    </lineage>
</organism>
<reference evidence="4" key="2">
    <citation type="submission" date="2010-04" db="EMBL/GenBank/DDBJ databases">
        <authorList>
            <person name="Buell R."/>
            <person name="Hamilton J."/>
            <person name="Hostetler J."/>
        </authorList>
    </citation>
    <scope>NUCLEOTIDE SEQUENCE [LARGE SCALE GENOMIC DNA]</scope>
    <source>
        <strain evidence="4">DAOM:BR144</strain>
    </source>
</reference>
<evidence type="ECO:0000259" key="2">
    <source>
        <dbReference type="Pfam" id="PF04127"/>
    </source>
</evidence>
<dbReference type="InterPro" id="IPR035929">
    <property type="entry name" value="CoaB-like_sf"/>
</dbReference>
<reference evidence="4" key="1">
    <citation type="journal article" date="2010" name="Genome Biol.">
        <title>Genome sequence of the necrotrophic plant pathogen Pythium ultimum reveals original pathogenicity mechanisms and effector repertoire.</title>
        <authorList>
            <person name="Levesque C.A."/>
            <person name="Brouwer H."/>
            <person name="Cano L."/>
            <person name="Hamilton J.P."/>
            <person name="Holt C."/>
            <person name="Huitema E."/>
            <person name="Raffaele S."/>
            <person name="Robideau G.P."/>
            <person name="Thines M."/>
            <person name="Win J."/>
            <person name="Zerillo M.M."/>
            <person name="Beakes G.W."/>
            <person name="Boore J.L."/>
            <person name="Busam D."/>
            <person name="Dumas B."/>
            <person name="Ferriera S."/>
            <person name="Fuerstenberg S.I."/>
            <person name="Gachon C.M."/>
            <person name="Gaulin E."/>
            <person name="Govers F."/>
            <person name="Grenville-Briggs L."/>
            <person name="Horner N."/>
            <person name="Hostetler J."/>
            <person name="Jiang R.H."/>
            <person name="Johnson J."/>
            <person name="Krajaejun T."/>
            <person name="Lin H."/>
            <person name="Meijer H.J."/>
            <person name="Moore B."/>
            <person name="Morris P."/>
            <person name="Phuntmart V."/>
            <person name="Puiu D."/>
            <person name="Shetty J."/>
            <person name="Stajich J.E."/>
            <person name="Tripathy S."/>
            <person name="Wawra S."/>
            <person name="van West P."/>
            <person name="Whitty B.R."/>
            <person name="Coutinho P.M."/>
            <person name="Henrissat B."/>
            <person name="Martin F."/>
            <person name="Thomas P.D."/>
            <person name="Tyler B.M."/>
            <person name="De Vries R.P."/>
            <person name="Kamoun S."/>
            <person name="Yandell M."/>
            <person name="Tisserat N."/>
            <person name="Buell C.R."/>
        </authorList>
    </citation>
    <scope>NUCLEOTIDE SEQUENCE</scope>
    <source>
        <strain evidence="4">DAOM:BR144</strain>
    </source>
</reference>
<dbReference type="HOGENOM" id="CLU_042326_0_0_1"/>
<sequence length="381" mass="42861">MAEDDRARAAAYFHATTAPKSLKQRREQLEAFLDHHRVVGKCVAVVTSGGTTVPLEQNTVRFLDNFSTGARGAASTEYFLRLGYAVIYLNRPTTIAPFARHVQRATSSHVDLKLLDYIEVAKSSQDVQLTFDDYLEKKSVVDALQQYKSVVESNSLLSLAFTSVDEYFFLLKLIAESVASWNERVLFYLAAAVSDFYIPQSELSEHKIQSRAGPLTLTLQQVPKLLGVMRHDWAPKAFYVSFKLETDWEILREKAKQSIAKYGMHVVVANELKSRFHEVLLITAADERSIDKPKDADDIEGALVDAIASMHFKFIASNDVSVPDEIGHRVPARRAWRRRLPGKVQSALSVVEQHQEEILAVVLGGVLSVMLNMLQNSLRRR</sequence>
<dbReference type="AlphaFoldDB" id="K3X666"/>
<dbReference type="Pfam" id="PF04127">
    <property type="entry name" value="DFP"/>
    <property type="match status" value="1"/>
</dbReference>
<dbReference type="InParanoid" id="K3X666"/>
<dbReference type="SUPFAM" id="SSF102645">
    <property type="entry name" value="CoaB-like"/>
    <property type="match status" value="1"/>
</dbReference>
<dbReference type="Gene3D" id="3.40.50.10300">
    <property type="entry name" value="CoaB-like"/>
    <property type="match status" value="1"/>
</dbReference>
<dbReference type="Proteomes" id="UP000019132">
    <property type="component" value="Unassembled WGS sequence"/>
</dbReference>
<evidence type="ECO:0000313" key="3">
    <source>
        <dbReference type="EnsemblProtists" id="PYU1_T012715"/>
    </source>
</evidence>
<dbReference type="EnsemblProtists" id="PYU1_T012715">
    <property type="protein sequence ID" value="PYU1_T012715"/>
    <property type="gene ID" value="PYU1_G012689"/>
</dbReference>
<dbReference type="VEuPathDB" id="FungiDB:PYU1_G012689"/>
<feature type="domain" description="DNA/pantothenate metabolism flavoprotein C-terminal" evidence="2">
    <location>
        <begin position="178"/>
        <end position="275"/>
    </location>
</feature>